<dbReference type="SUPFAM" id="SSF69189">
    <property type="entry name" value="Penicillin-binding protein associated domain"/>
    <property type="match status" value="1"/>
</dbReference>
<dbReference type="Pfam" id="PF07943">
    <property type="entry name" value="PBP5_C"/>
    <property type="match status" value="1"/>
</dbReference>
<comment type="catalytic activity">
    <reaction evidence="12">
        <text>Preferential cleavage: (Ac)2-L-Lys-D-Ala-|-D-Ala. Also transpeptidation of peptidyl-alanyl moieties that are N-acyl substituents of D-alanine.</text>
        <dbReference type="EC" id="3.4.16.4"/>
    </reaction>
</comment>
<dbReference type="InterPro" id="IPR001967">
    <property type="entry name" value="Peptidase_S11_N"/>
</dbReference>
<dbReference type="PANTHER" id="PTHR21581">
    <property type="entry name" value="D-ALANYL-D-ALANINE CARBOXYPEPTIDASE"/>
    <property type="match status" value="1"/>
</dbReference>
<keyword evidence="6" id="KW-0645">Protease</keyword>
<dbReference type="InterPro" id="IPR015956">
    <property type="entry name" value="Peniciliin-bd_prot_C_sf"/>
</dbReference>
<comment type="similarity">
    <text evidence="3 13">Belongs to the peptidase S11 family.</text>
</comment>
<dbReference type="PRINTS" id="PR00725">
    <property type="entry name" value="DADACBPTASE1"/>
</dbReference>
<evidence type="ECO:0000256" key="2">
    <source>
        <dbReference type="ARBA" id="ARBA00004752"/>
    </source>
</evidence>
<dbReference type="InterPro" id="IPR037167">
    <property type="entry name" value="Peptidase_S11_C_sf"/>
</dbReference>
<dbReference type="GO" id="GO:0004180">
    <property type="term" value="F:carboxypeptidase activity"/>
    <property type="evidence" value="ECO:0007669"/>
    <property type="project" value="UniProtKB-KW"/>
</dbReference>
<evidence type="ECO:0000256" key="1">
    <source>
        <dbReference type="ARBA" id="ARBA00003217"/>
    </source>
</evidence>
<comment type="caution">
    <text evidence="16">The sequence shown here is derived from an EMBL/GenBank/DDBJ whole genome shotgun (WGS) entry which is preliminary data.</text>
</comment>
<dbReference type="InterPro" id="IPR018044">
    <property type="entry name" value="Peptidase_S11"/>
</dbReference>
<dbReference type="SUPFAM" id="SSF56601">
    <property type="entry name" value="beta-lactamase/transpeptidase-like"/>
    <property type="match status" value="1"/>
</dbReference>
<evidence type="ECO:0000256" key="10">
    <source>
        <dbReference type="ARBA" id="ARBA00022984"/>
    </source>
</evidence>
<dbReference type="Pfam" id="PF00768">
    <property type="entry name" value="Peptidase_S11"/>
    <property type="match status" value="1"/>
</dbReference>
<sequence>MRKRRWFILSLALAMLFSMPFQAFAKETWNPEQFAKEVSIAAETAALIDVQSGRVLYGKDMNKQMRIASLTKIITAIVAIESGKLEETVTTSKNAYRVEGSSIYLALGEKQKLIDLVYAIMLRSGNDAATAIAEHVGGGSVQKFADMMNAKVKELGLTGTHFVNPHGLDAPGHYSTAYDMAVLTAYALRNPIFAEVVKTKVKRIPWEGKEWDRVMRNKNKMLYRYAGADGVKTGYTESAGRCLASSATKDGRQLAVIVLNDRNDWDDSAKLLNYGFTKYQYAESVKANELVADLPVKKGTVEKVKIVAKDSLGYPVREEERTLLRKEVKLPEQIKAPVQEGEKVGEITLYFDRKKIGTVDLISQESVEGTGFFSNLQRFLKGLFKE</sequence>
<feature type="chain" id="PRO_5045613724" description="serine-type D-Ala-D-Ala carboxypeptidase" evidence="14">
    <location>
        <begin position="26"/>
        <end position="386"/>
    </location>
</feature>
<keyword evidence="11" id="KW-0961">Cell wall biogenesis/degradation</keyword>
<organism evidence="16 17">
    <name type="scientific">Effusibacillus consociatus</name>
    <dbReference type="NCBI Taxonomy" id="1117041"/>
    <lineage>
        <taxon>Bacteria</taxon>
        <taxon>Bacillati</taxon>
        <taxon>Bacillota</taxon>
        <taxon>Bacilli</taxon>
        <taxon>Bacillales</taxon>
        <taxon>Alicyclobacillaceae</taxon>
        <taxon>Effusibacillus</taxon>
    </lineage>
</organism>
<dbReference type="RefSeq" id="WP_380025227.1">
    <property type="nucleotide sequence ID" value="NZ_JBHSHC010000052.1"/>
</dbReference>
<evidence type="ECO:0000256" key="9">
    <source>
        <dbReference type="ARBA" id="ARBA00022960"/>
    </source>
</evidence>
<proteinExistence type="inferred from homology"/>
<evidence type="ECO:0000313" key="17">
    <source>
        <dbReference type="Proteomes" id="UP001596002"/>
    </source>
</evidence>
<keyword evidence="8 16" id="KW-0378">Hydrolase</keyword>
<feature type="signal peptide" evidence="14">
    <location>
        <begin position="1"/>
        <end position="25"/>
    </location>
</feature>
<evidence type="ECO:0000256" key="8">
    <source>
        <dbReference type="ARBA" id="ARBA00022801"/>
    </source>
</evidence>
<evidence type="ECO:0000256" key="3">
    <source>
        <dbReference type="ARBA" id="ARBA00007164"/>
    </source>
</evidence>
<evidence type="ECO:0000256" key="4">
    <source>
        <dbReference type="ARBA" id="ARBA00012448"/>
    </source>
</evidence>
<reference evidence="17" key="1">
    <citation type="journal article" date="2019" name="Int. J. Syst. Evol. Microbiol.">
        <title>The Global Catalogue of Microorganisms (GCM) 10K type strain sequencing project: providing services to taxonomists for standard genome sequencing and annotation.</title>
        <authorList>
            <consortium name="The Broad Institute Genomics Platform"/>
            <consortium name="The Broad Institute Genome Sequencing Center for Infectious Disease"/>
            <person name="Wu L."/>
            <person name="Ma J."/>
        </authorList>
    </citation>
    <scope>NUCLEOTIDE SEQUENCE [LARGE SCALE GENOMIC DNA]</scope>
    <source>
        <strain evidence="17">WYCCWR 12678</strain>
    </source>
</reference>
<feature type="domain" description="Peptidase S11 D-Ala-D-Ala carboxypeptidase A C-terminal" evidence="15">
    <location>
        <begin position="279"/>
        <end position="369"/>
    </location>
</feature>
<name>A0ABV9Q0H4_9BACL</name>
<dbReference type="EC" id="3.4.16.4" evidence="4"/>
<gene>
    <name evidence="16" type="ORF">ACFO8Q_08025</name>
</gene>
<keyword evidence="5 16" id="KW-0121">Carboxypeptidase</keyword>
<evidence type="ECO:0000256" key="11">
    <source>
        <dbReference type="ARBA" id="ARBA00023316"/>
    </source>
</evidence>
<dbReference type="PANTHER" id="PTHR21581:SF33">
    <property type="entry name" value="D-ALANYL-D-ALANINE CARBOXYPEPTIDASE DACB"/>
    <property type="match status" value="1"/>
</dbReference>
<evidence type="ECO:0000259" key="15">
    <source>
        <dbReference type="SMART" id="SM00936"/>
    </source>
</evidence>
<evidence type="ECO:0000256" key="5">
    <source>
        <dbReference type="ARBA" id="ARBA00022645"/>
    </source>
</evidence>
<evidence type="ECO:0000256" key="12">
    <source>
        <dbReference type="ARBA" id="ARBA00034000"/>
    </source>
</evidence>
<protein>
    <recommendedName>
        <fullName evidence="4">serine-type D-Ala-D-Ala carboxypeptidase</fullName>
        <ecNumber evidence="4">3.4.16.4</ecNumber>
    </recommendedName>
</protein>
<keyword evidence="10" id="KW-0573">Peptidoglycan synthesis</keyword>
<accession>A0ABV9Q0H4</accession>
<dbReference type="Gene3D" id="3.40.710.10">
    <property type="entry name" value="DD-peptidase/beta-lactamase superfamily"/>
    <property type="match status" value="1"/>
</dbReference>
<keyword evidence="7 14" id="KW-0732">Signal</keyword>
<dbReference type="InterPro" id="IPR012338">
    <property type="entry name" value="Beta-lactam/transpept-like"/>
</dbReference>
<comment type="pathway">
    <text evidence="2">Cell wall biogenesis; peptidoglycan biosynthesis.</text>
</comment>
<evidence type="ECO:0000256" key="7">
    <source>
        <dbReference type="ARBA" id="ARBA00022729"/>
    </source>
</evidence>
<evidence type="ECO:0000256" key="6">
    <source>
        <dbReference type="ARBA" id="ARBA00022670"/>
    </source>
</evidence>
<evidence type="ECO:0000256" key="13">
    <source>
        <dbReference type="RuleBase" id="RU004016"/>
    </source>
</evidence>
<dbReference type="Gene3D" id="2.60.410.10">
    <property type="entry name" value="D-Ala-D-Ala carboxypeptidase, C-terminal domain"/>
    <property type="match status" value="1"/>
</dbReference>
<dbReference type="SMART" id="SM00936">
    <property type="entry name" value="PBP5_C"/>
    <property type="match status" value="1"/>
</dbReference>
<evidence type="ECO:0000256" key="14">
    <source>
        <dbReference type="SAM" id="SignalP"/>
    </source>
</evidence>
<dbReference type="InterPro" id="IPR012907">
    <property type="entry name" value="Peptidase_S11_C"/>
</dbReference>
<keyword evidence="17" id="KW-1185">Reference proteome</keyword>
<comment type="function">
    <text evidence="1">Removes C-terminal D-alanyl residues from sugar-peptide cell wall precursors.</text>
</comment>
<keyword evidence="9" id="KW-0133">Cell shape</keyword>
<dbReference type="EMBL" id="JBHSHC010000052">
    <property type="protein sequence ID" value="MFC4767309.1"/>
    <property type="molecule type" value="Genomic_DNA"/>
</dbReference>
<dbReference type="Proteomes" id="UP001596002">
    <property type="component" value="Unassembled WGS sequence"/>
</dbReference>
<evidence type="ECO:0000313" key="16">
    <source>
        <dbReference type="EMBL" id="MFC4767309.1"/>
    </source>
</evidence>